<name>A0A0B2UN37_TOXCA</name>
<dbReference type="Proteomes" id="UP000031036">
    <property type="component" value="Unassembled WGS sequence"/>
</dbReference>
<dbReference type="EMBL" id="JPKZ01022854">
    <property type="protein sequence ID" value="KHN70699.1"/>
    <property type="molecule type" value="Genomic_DNA"/>
</dbReference>
<sequence>MSSVSLAKWEKACKAIYGRSPRKCTNFELVSAIARKKSLKENTDRKDSCGKPLSLAKLKRSTEDCASLMPSAKKSKLADSCKENVTSVGAKVTVKRTLICSNSIECCPELRREHCLQCCPTKSPLKRVQQNVMIESPQKAEPLRASAASLFFDSLLFCDANGSSQADKSAVGQRYVKVENAAALEKEQWNDELAPITTSAGVGGSCGQKEFAVKSSGAQRSYGYMKRAAVKRSAKSKKASAARRDDNNYVRLNIKKKNFVRVRLNAKAKRRKFGRNKSNRRP</sequence>
<gene>
    <name evidence="1" type="ORF">Tcan_10262</name>
</gene>
<evidence type="ECO:0000313" key="2">
    <source>
        <dbReference type="Proteomes" id="UP000031036"/>
    </source>
</evidence>
<dbReference type="AlphaFoldDB" id="A0A0B2UN37"/>
<comment type="caution">
    <text evidence="1">The sequence shown here is derived from an EMBL/GenBank/DDBJ whole genome shotgun (WGS) entry which is preliminary data.</text>
</comment>
<proteinExistence type="predicted"/>
<reference evidence="1 2" key="1">
    <citation type="submission" date="2014-11" db="EMBL/GenBank/DDBJ databases">
        <title>Genetic blueprint of the zoonotic pathogen Toxocara canis.</title>
        <authorList>
            <person name="Zhu X.-Q."/>
            <person name="Korhonen P.K."/>
            <person name="Cai H."/>
            <person name="Young N.D."/>
            <person name="Nejsum P."/>
            <person name="von Samson-Himmelstjerna G."/>
            <person name="Boag P.R."/>
            <person name="Tan P."/>
            <person name="Li Q."/>
            <person name="Min J."/>
            <person name="Yang Y."/>
            <person name="Wang X."/>
            <person name="Fang X."/>
            <person name="Hall R.S."/>
            <person name="Hofmann A."/>
            <person name="Sternberg P.W."/>
            <person name="Jex A.R."/>
            <person name="Gasser R.B."/>
        </authorList>
    </citation>
    <scope>NUCLEOTIDE SEQUENCE [LARGE SCALE GENOMIC DNA]</scope>
    <source>
        <strain evidence="1">PN_DK_2014</strain>
    </source>
</reference>
<keyword evidence="2" id="KW-1185">Reference proteome</keyword>
<protein>
    <submittedName>
        <fullName evidence="1">Uncharacterized protein</fullName>
    </submittedName>
</protein>
<accession>A0A0B2UN37</accession>
<evidence type="ECO:0000313" key="1">
    <source>
        <dbReference type="EMBL" id="KHN70699.1"/>
    </source>
</evidence>
<organism evidence="1 2">
    <name type="scientific">Toxocara canis</name>
    <name type="common">Canine roundworm</name>
    <dbReference type="NCBI Taxonomy" id="6265"/>
    <lineage>
        <taxon>Eukaryota</taxon>
        <taxon>Metazoa</taxon>
        <taxon>Ecdysozoa</taxon>
        <taxon>Nematoda</taxon>
        <taxon>Chromadorea</taxon>
        <taxon>Rhabditida</taxon>
        <taxon>Spirurina</taxon>
        <taxon>Ascaridomorpha</taxon>
        <taxon>Ascaridoidea</taxon>
        <taxon>Toxocaridae</taxon>
        <taxon>Toxocara</taxon>
    </lineage>
</organism>